<feature type="compositionally biased region" description="Low complexity" evidence="1">
    <location>
        <begin position="301"/>
        <end position="328"/>
    </location>
</feature>
<reference evidence="2 3" key="1">
    <citation type="journal article" date="2011" name="Proc. Natl. Acad. Sci. U.S.A.">
        <title>Evolutionary erosion of yeast sex chromosomes by mating-type switching accidents.</title>
        <authorList>
            <person name="Gordon J.L."/>
            <person name="Armisen D."/>
            <person name="Proux-Wera E."/>
            <person name="Oheigeartaigh S.S."/>
            <person name="Byrne K.P."/>
            <person name="Wolfe K.H."/>
        </authorList>
    </citation>
    <scope>NUCLEOTIDE SEQUENCE [LARGE SCALE GENOMIC DNA]</scope>
    <source>
        <strain evidence="3">ATCC MYA-139 / BCRC 22969 / CBS 8797 / CCRC 22969 / KCTC 17520 / NBRC 10181 / NCYC 3082</strain>
    </source>
</reference>
<accession>J7S3N1</accession>
<evidence type="ECO:0000313" key="3">
    <source>
        <dbReference type="Proteomes" id="UP000006310"/>
    </source>
</evidence>
<reference evidence="3" key="2">
    <citation type="submission" date="2012-08" db="EMBL/GenBank/DDBJ databases">
        <title>Genome sequence of Kazachstania naganishii.</title>
        <authorList>
            <person name="Gordon J.L."/>
            <person name="Armisen D."/>
            <person name="Proux-Wera E."/>
            <person name="OhEigeartaigh S.S."/>
            <person name="Byrne K.P."/>
            <person name="Wolfe K.H."/>
        </authorList>
    </citation>
    <scope>NUCLEOTIDE SEQUENCE [LARGE SCALE GENOMIC DNA]</scope>
    <source>
        <strain evidence="3">ATCC MYA-139 / BCRC 22969 / CBS 8797 / CCRC 22969 / KCTC 17520 / NBRC 10181 / NCYC 3082</strain>
    </source>
</reference>
<dbReference type="Proteomes" id="UP000006310">
    <property type="component" value="Chromosome 12"/>
</dbReference>
<proteinExistence type="predicted"/>
<dbReference type="RefSeq" id="XP_022466967.1">
    <property type="nucleotide sequence ID" value="XM_022610697.1"/>
</dbReference>
<keyword evidence="3" id="KW-1185">Reference proteome</keyword>
<protein>
    <submittedName>
        <fullName evidence="2">Uncharacterized protein</fullName>
    </submittedName>
</protein>
<evidence type="ECO:0000313" key="2">
    <source>
        <dbReference type="EMBL" id="CCK72722.1"/>
    </source>
</evidence>
<feature type="compositionally biased region" description="Polar residues" evidence="1">
    <location>
        <begin position="369"/>
        <end position="383"/>
    </location>
</feature>
<dbReference type="HOGENOM" id="CLU_484899_0_0_1"/>
<dbReference type="OrthoDB" id="4070760at2759"/>
<name>J7S3N1_HUIN7</name>
<feature type="compositionally biased region" description="Basic residues" evidence="1">
    <location>
        <begin position="235"/>
        <end position="246"/>
    </location>
</feature>
<evidence type="ECO:0000256" key="1">
    <source>
        <dbReference type="SAM" id="MobiDB-lite"/>
    </source>
</evidence>
<feature type="compositionally biased region" description="Low complexity" evidence="1">
    <location>
        <begin position="350"/>
        <end position="368"/>
    </location>
</feature>
<sequence length="562" mass="60122">MRSRRRRRRLHSSLAVHSLLTLPPTIPMDSITDTGTSTTPLSGDTVVATPGAKARDPQGTLAAGASREELALLPPLPTGEELELQSPVDAVAVDPLAEDAAVLDSPETSQHGIVETVATRPKPMAKMPTPPVTEAAFLDEANISLDLSRALEMPEASSTTRAAITPPPRVSSALSAETAETGVLQVDAPQATVAPSHFPASLLGTAPLSRSRSNSTDLASIYNLPERKSLDRKLSGSRKYHHHHHREEKVGCPPQGPESKPASPPTLQESPQHPAKRMGLLRRTSSALLRKNPSRLLNRGAPAASVTTNTATTTTNSSSASSSTPSSPLIRNVSAFDDTLAEMQKPTRPGLRTRISSSSTRIASLGSATTAPSPVSRKTSLSTKMRKGISRVFSSGELPTAGPQATQRLAGRTSLGSLRSLQNSDETSSMGSSGGDTIIIHKKAPRQEHPVTPTDSQDILKLGHSAPVIYIRNTGVHVAGIAQESKLAVDAGQVGPQGYVEILRDTARAEERRLSLVERKFRESGWCSTRELEDLREKKEAVARLWRDRINEYRTSLESEAQ</sequence>
<dbReference type="KEGG" id="kng:KNAG_0L01000"/>
<feature type="compositionally biased region" description="Polar residues" evidence="1">
    <location>
        <begin position="414"/>
        <end position="431"/>
    </location>
</feature>
<dbReference type="GeneID" id="34528496"/>
<dbReference type="EMBL" id="HE978325">
    <property type="protein sequence ID" value="CCK72722.1"/>
    <property type="molecule type" value="Genomic_DNA"/>
</dbReference>
<feature type="region of interest" description="Disordered" evidence="1">
    <location>
        <begin position="229"/>
        <end position="278"/>
    </location>
</feature>
<dbReference type="AlphaFoldDB" id="J7S3N1"/>
<feature type="region of interest" description="Disordered" evidence="1">
    <location>
        <begin position="290"/>
        <end position="435"/>
    </location>
</feature>
<organism evidence="2 3">
    <name type="scientific">Huiozyma naganishii (strain ATCC MYA-139 / BCRC 22969 / CBS 8797 / KCTC 17520 / NBRC 10181 / NCYC 3082 / Yp74L-3)</name>
    <name type="common">Yeast</name>
    <name type="synonym">Kazachstania naganishii</name>
    <dbReference type="NCBI Taxonomy" id="1071383"/>
    <lineage>
        <taxon>Eukaryota</taxon>
        <taxon>Fungi</taxon>
        <taxon>Dikarya</taxon>
        <taxon>Ascomycota</taxon>
        <taxon>Saccharomycotina</taxon>
        <taxon>Saccharomycetes</taxon>
        <taxon>Saccharomycetales</taxon>
        <taxon>Saccharomycetaceae</taxon>
        <taxon>Huiozyma</taxon>
    </lineage>
</organism>
<feature type="region of interest" description="Disordered" evidence="1">
    <location>
        <begin position="152"/>
        <end position="176"/>
    </location>
</feature>
<gene>
    <name evidence="2" type="primary">KNAG0L01000</name>
    <name evidence="2" type="ordered locus">KNAG_0L01000</name>
</gene>